<evidence type="ECO:0000256" key="2">
    <source>
        <dbReference type="SAM" id="SignalP"/>
    </source>
</evidence>
<proteinExistence type="predicted"/>
<feature type="compositionally biased region" description="Polar residues" evidence="1">
    <location>
        <begin position="72"/>
        <end position="82"/>
    </location>
</feature>
<dbReference type="AlphaFoldDB" id="A0A5S9P8R9"/>
<evidence type="ECO:0000313" key="3">
    <source>
        <dbReference type="EMBL" id="CAA0100086.1"/>
    </source>
</evidence>
<dbReference type="PROSITE" id="PS51257">
    <property type="entry name" value="PROKAR_LIPOPROTEIN"/>
    <property type="match status" value="1"/>
</dbReference>
<evidence type="ECO:0000313" key="4">
    <source>
        <dbReference type="Proteomes" id="UP000430146"/>
    </source>
</evidence>
<feature type="signal peptide" evidence="2">
    <location>
        <begin position="1"/>
        <end position="28"/>
    </location>
</feature>
<sequence length="82" mass="8346">MALNRLARRRISAAVGGGAIIAMIGFTAACSSDSDKPEESPTTTTTTTEVSLTPTEKSLNPGGGVFTPPVTAPQQTVEGPND</sequence>
<keyword evidence="2" id="KW-0732">Signal</keyword>
<keyword evidence="4" id="KW-1185">Reference proteome</keyword>
<dbReference type="RefSeq" id="WP_057169796.1">
    <property type="nucleotide sequence ID" value="NZ_CACSIP010000007.1"/>
</dbReference>
<evidence type="ECO:0000256" key="1">
    <source>
        <dbReference type="SAM" id="MobiDB-lite"/>
    </source>
</evidence>
<gene>
    <name evidence="3" type="ORF">AELLOGFF_03247</name>
</gene>
<name>A0A5S9P8R9_MYCVN</name>
<reference evidence="3 4" key="1">
    <citation type="submission" date="2019-11" db="EMBL/GenBank/DDBJ databases">
        <authorList>
            <person name="Holert J."/>
        </authorList>
    </citation>
    <scope>NUCLEOTIDE SEQUENCE [LARGE SCALE GENOMIC DNA]</scope>
    <source>
        <strain evidence="3">BC8_1</strain>
    </source>
</reference>
<dbReference type="Proteomes" id="UP000430146">
    <property type="component" value="Unassembled WGS sequence"/>
</dbReference>
<protein>
    <submittedName>
        <fullName evidence="3">Uncharacterized protein</fullName>
    </submittedName>
</protein>
<organism evidence="3 4">
    <name type="scientific">Mycolicibacterium vanbaalenii</name>
    <name type="common">Mycobacterium vanbaalenii</name>
    <dbReference type="NCBI Taxonomy" id="110539"/>
    <lineage>
        <taxon>Bacteria</taxon>
        <taxon>Bacillati</taxon>
        <taxon>Actinomycetota</taxon>
        <taxon>Actinomycetes</taxon>
        <taxon>Mycobacteriales</taxon>
        <taxon>Mycobacteriaceae</taxon>
        <taxon>Mycolicibacterium</taxon>
    </lineage>
</organism>
<accession>A0A5S9P8R9</accession>
<dbReference type="EMBL" id="CACSIP010000007">
    <property type="protein sequence ID" value="CAA0100086.1"/>
    <property type="molecule type" value="Genomic_DNA"/>
</dbReference>
<feature type="compositionally biased region" description="Low complexity" evidence="1">
    <location>
        <begin position="40"/>
        <end position="56"/>
    </location>
</feature>
<feature type="chain" id="PRO_5039489148" evidence="2">
    <location>
        <begin position="29"/>
        <end position="82"/>
    </location>
</feature>
<feature type="region of interest" description="Disordered" evidence="1">
    <location>
        <begin position="30"/>
        <end position="82"/>
    </location>
</feature>